<name>A0A8J6K082_ELECQ</name>
<comment type="caution">
    <text evidence="1">The sequence shown here is derived from an EMBL/GenBank/DDBJ whole genome shotgun (WGS) entry which is preliminary data.</text>
</comment>
<dbReference type="Proteomes" id="UP000770717">
    <property type="component" value="Unassembled WGS sequence"/>
</dbReference>
<gene>
    <name evidence="1" type="ORF">GDO78_004798</name>
</gene>
<proteinExistence type="predicted"/>
<sequence>MADLQGFSLLTPFPTRCYEKLHNNDVLQKTSTCPARKRSSSYGSGTRRCKYAEKTCLYCVKILKCQTSPPLIRCLRIHVNRRTKLRCFYRAKPVPTARY</sequence>
<evidence type="ECO:0000313" key="1">
    <source>
        <dbReference type="EMBL" id="KAG9474682.1"/>
    </source>
</evidence>
<keyword evidence="2" id="KW-1185">Reference proteome</keyword>
<reference evidence="1" key="1">
    <citation type="thesis" date="2020" institute="ProQuest LLC" country="789 East Eisenhower Parkway, Ann Arbor, MI, USA">
        <title>Comparative Genomics and Chromosome Evolution.</title>
        <authorList>
            <person name="Mudd A.B."/>
        </authorList>
    </citation>
    <scope>NUCLEOTIDE SEQUENCE</scope>
    <source>
        <strain evidence="1">HN-11 Male</strain>
        <tissue evidence="1">Kidney and liver</tissue>
    </source>
</reference>
<dbReference type="AlphaFoldDB" id="A0A8J6K082"/>
<organism evidence="1 2">
    <name type="scientific">Eleutherodactylus coqui</name>
    <name type="common">Puerto Rican coqui</name>
    <dbReference type="NCBI Taxonomy" id="57060"/>
    <lineage>
        <taxon>Eukaryota</taxon>
        <taxon>Metazoa</taxon>
        <taxon>Chordata</taxon>
        <taxon>Craniata</taxon>
        <taxon>Vertebrata</taxon>
        <taxon>Euteleostomi</taxon>
        <taxon>Amphibia</taxon>
        <taxon>Batrachia</taxon>
        <taxon>Anura</taxon>
        <taxon>Neobatrachia</taxon>
        <taxon>Hyloidea</taxon>
        <taxon>Eleutherodactylidae</taxon>
        <taxon>Eleutherodactylinae</taxon>
        <taxon>Eleutherodactylus</taxon>
        <taxon>Eleutherodactylus</taxon>
    </lineage>
</organism>
<evidence type="ECO:0000313" key="2">
    <source>
        <dbReference type="Proteomes" id="UP000770717"/>
    </source>
</evidence>
<accession>A0A8J6K082</accession>
<dbReference type="EMBL" id="WNTK01000013">
    <property type="protein sequence ID" value="KAG9474682.1"/>
    <property type="molecule type" value="Genomic_DNA"/>
</dbReference>
<protein>
    <submittedName>
        <fullName evidence="1">Uncharacterized protein</fullName>
    </submittedName>
</protein>